<accession>A0ABV6A6Z4</accession>
<feature type="transmembrane region" description="Helical" evidence="1">
    <location>
        <begin position="56"/>
        <end position="77"/>
    </location>
</feature>
<feature type="transmembrane region" description="Helical" evidence="1">
    <location>
        <begin position="89"/>
        <end position="109"/>
    </location>
</feature>
<dbReference type="RefSeq" id="WP_377861165.1">
    <property type="nucleotide sequence ID" value="NZ_JBHLZU010000032.1"/>
</dbReference>
<protein>
    <submittedName>
        <fullName evidence="2">Uncharacterized protein</fullName>
    </submittedName>
</protein>
<name>A0ABV6A6Z4_9PSEU</name>
<keyword evidence="1" id="KW-0472">Membrane</keyword>
<proteinExistence type="predicted"/>
<dbReference type="Proteomes" id="UP001589693">
    <property type="component" value="Unassembled WGS sequence"/>
</dbReference>
<keyword evidence="1" id="KW-1133">Transmembrane helix</keyword>
<evidence type="ECO:0000313" key="3">
    <source>
        <dbReference type="Proteomes" id="UP001589693"/>
    </source>
</evidence>
<reference evidence="2 3" key="1">
    <citation type="submission" date="2024-09" db="EMBL/GenBank/DDBJ databases">
        <authorList>
            <person name="Sun Q."/>
            <person name="Mori K."/>
        </authorList>
    </citation>
    <scope>NUCLEOTIDE SEQUENCE [LARGE SCALE GENOMIC DNA]</scope>
    <source>
        <strain evidence="2 3">TBRC 7907</strain>
    </source>
</reference>
<comment type="caution">
    <text evidence="2">The sequence shown here is derived from an EMBL/GenBank/DDBJ whole genome shotgun (WGS) entry which is preliminary data.</text>
</comment>
<organism evidence="2 3">
    <name type="scientific">Allokutzneria oryzae</name>
    <dbReference type="NCBI Taxonomy" id="1378989"/>
    <lineage>
        <taxon>Bacteria</taxon>
        <taxon>Bacillati</taxon>
        <taxon>Actinomycetota</taxon>
        <taxon>Actinomycetes</taxon>
        <taxon>Pseudonocardiales</taxon>
        <taxon>Pseudonocardiaceae</taxon>
        <taxon>Allokutzneria</taxon>
    </lineage>
</organism>
<feature type="transmembrane region" description="Helical" evidence="1">
    <location>
        <begin position="20"/>
        <end position="44"/>
    </location>
</feature>
<sequence length="139" mass="14824">MRLPRLPISAAFGFPLGATLGLLVTPLLVASGAPGLSLITMVAVVDGIAMISTYRAALATAMVCWALHSTFVIGEYGELTLSSESRNDALVLMLCALTALAFAATLRNTRSLLHQRMIRSPGWQIPTQRTSSPEPRSRS</sequence>
<dbReference type="EMBL" id="JBHLZU010000032">
    <property type="protein sequence ID" value="MFB9908950.1"/>
    <property type="molecule type" value="Genomic_DNA"/>
</dbReference>
<evidence type="ECO:0000256" key="1">
    <source>
        <dbReference type="SAM" id="Phobius"/>
    </source>
</evidence>
<gene>
    <name evidence="2" type="ORF">ACFFQA_33850</name>
</gene>
<keyword evidence="1" id="KW-0812">Transmembrane</keyword>
<keyword evidence="3" id="KW-1185">Reference proteome</keyword>
<evidence type="ECO:0000313" key="2">
    <source>
        <dbReference type="EMBL" id="MFB9908950.1"/>
    </source>
</evidence>